<evidence type="ECO:0000256" key="8">
    <source>
        <dbReference type="SAM" id="MobiDB-lite"/>
    </source>
</evidence>
<keyword evidence="11" id="KW-1185">Reference proteome</keyword>
<dbReference type="GO" id="GO:0005737">
    <property type="term" value="C:cytoplasm"/>
    <property type="evidence" value="ECO:0007669"/>
    <property type="project" value="InterPro"/>
</dbReference>
<comment type="similarity">
    <text evidence="2">Belongs to the PPase family.</text>
</comment>
<dbReference type="Proteomes" id="UP000436088">
    <property type="component" value="Unassembled WGS sequence"/>
</dbReference>
<feature type="transmembrane region" description="Helical" evidence="9">
    <location>
        <begin position="83"/>
        <end position="103"/>
    </location>
</feature>
<feature type="compositionally biased region" description="Polar residues" evidence="8">
    <location>
        <begin position="8"/>
        <end position="19"/>
    </location>
</feature>
<dbReference type="Gene3D" id="3.90.80.10">
    <property type="entry name" value="Inorganic pyrophosphatase"/>
    <property type="match status" value="1"/>
</dbReference>
<evidence type="ECO:0000256" key="9">
    <source>
        <dbReference type="SAM" id="Phobius"/>
    </source>
</evidence>
<evidence type="ECO:0000313" key="11">
    <source>
        <dbReference type="Proteomes" id="UP000436088"/>
    </source>
</evidence>
<dbReference type="InterPro" id="IPR036649">
    <property type="entry name" value="Pyrophosphatase_sf"/>
</dbReference>
<dbReference type="GO" id="GO:0006796">
    <property type="term" value="P:phosphate-containing compound metabolic process"/>
    <property type="evidence" value="ECO:0007669"/>
    <property type="project" value="InterPro"/>
</dbReference>
<dbReference type="PANTHER" id="PTHR10286">
    <property type="entry name" value="INORGANIC PYROPHOSPHATASE"/>
    <property type="match status" value="1"/>
</dbReference>
<keyword evidence="9" id="KW-1133">Transmembrane helix</keyword>
<comment type="cofactor">
    <cofactor evidence="1">
        <name>Mg(2+)</name>
        <dbReference type="ChEBI" id="CHEBI:18420"/>
    </cofactor>
</comment>
<feature type="region of interest" description="Disordered" evidence="8">
    <location>
        <begin position="1"/>
        <end position="21"/>
    </location>
</feature>
<keyword evidence="6" id="KW-0460">Magnesium</keyword>
<sequence length="107" mass="11758">MAPPIETPTKSSGSNSHYTSHAPLNERILSSLTRRAVAAHPWHDLEIRPGAPVTFNCLIEIGKGSKVKYELEKNTGLIACCTYQLYILTTTVSSLVLFAKTVIRLMS</sequence>
<dbReference type="GO" id="GO:0000287">
    <property type="term" value="F:magnesium ion binding"/>
    <property type="evidence" value="ECO:0007669"/>
    <property type="project" value="InterPro"/>
</dbReference>
<evidence type="ECO:0000256" key="6">
    <source>
        <dbReference type="ARBA" id="ARBA00022842"/>
    </source>
</evidence>
<keyword evidence="5" id="KW-0378">Hydrolase</keyword>
<keyword evidence="9" id="KW-0812">Transmembrane</keyword>
<dbReference type="AlphaFoldDB" id="A0A6A2WG68"/>
<evidence type="ECO:0000256" key="5">
    <source>
        <dbReference type="ARBA" id="ARBA00022801"/>
    </source>
</evidence>
<dbReference type="EC" id="3.6.1.1" evidence="3"/>
<evidence type="ECO:0000256" key="1">
    <source>
        <dbReference type="ARBA" id="ARBA00001946"/>
    </source>
</evidence>
<protein>
    <recommendedName>
        <fullName evidence="3">inorganic diphosphatase</fullName>
        <ecNumber evidence="3">3.6.1.1</ecNumber>
    </recommendedName>
</protein>
<gene>
    <name evidence="10" type="ORF">F3Y22_tig00116978pilonHSYRG00022</name>
</gene>
<dbReference type="GO" id="GO:0004427">
    <property type="term" value="F:inorganic diphosphate phosphatase activity"/>
    <property type="evidence" value="ECO:0007669"/>
    <property type="project" value="UniProtKB-EC"/>
</dbReference>
<keyword evidence="9" id="KW-0472">Membrane</keyword>
<dbReference type="EMBL" id="VEPZ02001750">
    <property type="protein sequence ID" value="KAE8657862.1"/>
    <property type="molecule type" value="Genomic_DNA"/>
</dbReference>
<reference evidence="10" key="1">
    <citation type="submission" date="2019-09" db="EMBL/GenBank/DDBJ databases">
        <title>Draft genome information of white flower Hibiscus syriacus.</title>
        <authorList>
            <person name="Kim Y.-M."/>
        </authorList>
    </citation>
    <scope>NUCLEOTIDE SEQUENCE [LARGE SCALE GENOMIC DNA]</scope>
    <source>
        <strain evidence="10">YM2019G1</strain>
    </source>
</reference>
<evidence type="ECO:0000256" key="3">
    <source>
        <dbReference type="ARBA" id="ARBA00012146"/>
    </source>
</evidence>
<evidence type="ECO:0000313" key="10">
    <source>
        <dbReference type="EMBL" id="KAE8657862.1"/>
    </source>
</evidence>
<dbReference type="InterPro" id="IPR008162">
    <property type="entry name" value="Pyrophosphatase"/>
</dbReference>
<dbReference type="SUPFAM" id="SSF50324">
    <property type="entry name" value="Inorganic pyrophosphatase"/>
    <property type="match status" value="1"/>
</dbReference>
<evidence type="ECO:0000256" key="7">
    <source>
        <dbReference type="ARBA" id="ARBA00047820"/>
    </source>
</evidence>
<organism evidence="10 11">
    <name type="scientific">Hibiscus syriacus</name>
    <name type="common">Rose of Sharon</name>
    <dbReference type="NCBI Taxonomy" id="106335"/>
    <lineage>
        <taxon>Eukaryota</taxon>
        <taxon>Viridiplantae</taxon>
        <taxon>Streptophyta</taxon>
        <taxon>Embryophyta</taxon>
        <taxon>Tracheophyta</taxon>
        <taxon>Spermatophyta</taxon>
        <taxon>Magnoliopsida</taxon>
        <taxon>eudicotyledons</taxon>
        <taxon>Gunneridae</taxon>
        <taxon>Pentapetalae</taxon>
        <taxon>rosids</taxon>
        <taxon>malvids</taxon>
        <taxon>Malvales</taxon>
        <taxon>Malvaceae</taxon>
        <taxon>Malvoideae</taxon>
        <taxon>Hibiscus</taxon>
    </lineage>
</organism>
<evidence type="ECO:0000256" key="2">
    <source>
        <dbReference type="ARBA" id="ARBA00006220"/>
    </source>
</evidence>
<proteinExistence type="inferred from homology"/>
<keyword evidence="4" id="KW-0479">Metal-binding</keyword>
<comment type="caution">
    <text evidence="10">The sequence shown here is derived from an EMBL/GenBank/DDBJ whole genome shotgun (WGS) entry which is preliminary data.</text>
</comment>
<accession>A0A6A2WG68</accession>
<name>A0A6A2WG68_HIBSY</name>
<evidence type="ECO:0000256" key="4">
    <source>
        <dbReference type="ARBA" id="ARBA00022723"/>
    </source>
</evidence>
<comment type="catalytic activity">
    <reaction evidence="7">
        <text>diphosphate + H2O = 2 phosphate + H(+)</text>
        <dbReference type="Rhea" id="RHEA:24576"/>
        <dbReference type="ChEBI" id="CHEBI:15377"/>
        <dbReference type="ChEBI" id="CHEBI:15378"/>
        <dbReference type="ChEBI" id="CHEBI:33019"/>
        <dbReference type="ChEBI" id="CHEBI:43474"/>
        <dbReference type="EC" id="3.6.1.1"/>
    </reaction>
</comment>